<dbReference type="InterPro" id="IPR038903">
    <property type="entry name" value="Allergen_Asp_f_4"/>
</dbReference>
<reference evidence="3" key="1">
    <citation type="journal article" date="2020" name="Stud. Mycol.">
        <title>101 Dothideomycetes genomes: a test case for predicting lifestyles and emergence of pathogens.</title>
        <authorList>
            <person name="Haridas S."/>
            <person name="Albert R."/>
            <person name="Binder M."/>
            <person name="Bloem J."/>
            <person name="Labutti K."/>
            <person name="Salamov A."/>
            <person name="Andreopoulos B."/>
            <person name="Baker S."/>
            <person name="Barry K."/>
            <person name="Bills G."/>
            <person name="Bluhm B."/>
            <person name="Cannon C."/>
            <person name="Castanera R."/>
            <person name="Culley D."/>
            <person name="Daum C."/>
            <person name="Ezra D."/>
            <person name="Gonzalez J."/>
            <person name="Henrissat B."/>
            <person name="Kuo A."/>
            <person name="Liang C."/>
            <person name="Lipzen A."/>
            <person name="Lutzoni F."/>
            <person name="Magnuson J."/>
            <person name="Mondo S."/>
            <person name="Nolan M."/>
            <person name="Ohm R."/>
            <person name="Pangilinan J."/>
            <person name="Park H.-J."/>
            <person name="Ramirez L."/>
            <person name="Alfaro M."/>
            <person name="Sun H."/>
            <person name="Tritt A."/>
            <person name="Yoshinaga Y."/>
            <person name="Zwiers L.-H."/>
            <person name="Turgeon B."/>
            <person name="Goodwin S."/>
            <person name="Spatafora J."/>
            <person name="Crous P."/>
            <person name="Grigoriev I."/>
        </authorList>
    </citation>
    <scope>NUCLEOTIDE SEQUENCE</scope>
    <source>
        <strain evidence="3">CBS 279.74</strain>
    </source>
</reference>
<dbReference type="AlphaFoldDB" id="A0A6G1KN25"/>
<organism evidence="3 4">
    <name type="scientific">Pleomassaria siparia CBS 279.74</name>
    <dbReference type="NCBI Taxonomy" id="1314801"/>
    <lineage>
        <taxon>Eukaryota</taxon>
        <taxon>Fungi</taxon>
        <taxon>Dikarya</taxon>
        <taxon>Ascomycota</taxon>
        <taxon>Pezizomycotina</taxon>
        <taxon>Dothideomycetes</taxon>
        <taxon>Pleosporomycetidae</taxon>
        <taxon>Pleosporales</taxon>
        <taxon>Pleomassariaceae</taxon>
        <taxon>Pleomassaria</taxon>
    </lineage>
</organism>
<sequence>MRYSSALVLGTVVVGQAAAAGNRHASFHARRQAYANNIKRDVDAVDWSKVSYDLTNVDWSSVFNPSKATSTAAPGTPTPPATSTTPPAVKTSAAVVTPVASVPATSATPTPAPTSTSTSATTLSLGGLVSDLTVGVDSIISSLGLKGLGVNSLTNNGGIWIGDDSAWKAEFTNDASEHAVVFCWQSNGFSGMSLNVNLPAVSVGLKQGEKVVVSFAENVPSSCSVAYPSTKLALFGGIDNTWFEATFGSSGAFDISRNVNMNGNNISAKGSKCTSNMDTCVFKCQDASASSCETGYTLAAMDAPGCGGGYDTVMAGVGGGCSMGATGETVKVTLS</sequence>
<keyword evidence="2" id="KW-0732">Signal</keyword>
<evidence type="ECO:0000256" key="2">
    <source>
        <dbReference type="SAM" id="SignalP"/>
    </source>
</evidence>
<evidence type="ECO:0000313" key="4">
    <source>
        <dbReference type="Proteomes" id="UP000799428"/>
    </source>
</evidence>
<accession>A0A6G1KN25</accession>
<name>A0A6G1KN25_9PLEO</name>
<dbReference type="GO" id="GO:0005576">
    <property type="term" value="C:extracellular region"/>
    <property type="evidence" value="ECO:0007669"/>
    <property type="project" value="InterPro"/>
</dbReference>
<evidence type="ECO:0000256" key="1">
    <source>
        <dbReference type="SAM" id="MobiDB-lite"/>
    </source>
</evidence>
<feature type="region of interest" description="Disordered" evidence="1">
    <location>
        <begin position="67"/>
        <end position="90"/>
    </location>
</feature>
<keyword evidence="4" id="KW-1185">Reference proteome</keyword>
<feature type="signal peptide" evidence="2">
    <location>
        <begin position="1"/>
        <end position="19"/>
    </location>
</feature>
<evidence type="ECO:0008006" key="5">
    <source>
        <dbReference type="Google" id="ProtNLM"/>
    </source>
</evidence>
<dbReference type="Proteomes" id="UP000799428">
    <property type="component" value="Unassembled WGS sequence"/>
</dbReference>
<evidence type="ECO:0000313" key="3">
    <source>
        <dbReference type="EMBL" id="KAF2713882.1"/>
    </source>
</evidence>
<gene>
    <name evidence="3" type="ORF">K504DRAFT_424894</name>
</gene>
<dbReference type="OrthoDB" id="5320938at2759"/>
<dbReference type="EMBL" id="MU005765">
    <property type="protein sequence ID" value="KAF2713882.1"/>
    <property type="molecule type" value="Genomic_DNA"/>
</dbReference>
<feature type="chain" id="PRO_5026322493" description="Ubiquitin 3 binding protein But2 C-terminal domain-containing protein" evidence="2">
    <location>
        <begin position="20"/>
        <end position="335"/>
    </location>
</feature>
<dbReference type="Pfam" id="PF25312">
    <property type="entry name" value="Allergen_Asp_f_4"/>
    <property type="match status" value="1"/>
</dbReference>
<dbReference type="GO" id="GO:0019863">
    <property type="term" value="F:IgE binding"/>
    <property type="evidence" value="ECO:0007669"/>
    <property type="project" value="InterPro"/>
</dbReference>
<proteinExistence type="predicted"/>
<protein>
    <recommendedName>
        <fullName evidence="5">Ubiquitin 3 binding protein But2 C-terminal domain-containing protein</fullName>
    </recommendedName>
</protein>